<dbReference type="GO" id="GO:0005743">
    <property type="term" value="C:mitochondrial inner membrane"/>
    <property type="evidence" value="ECO:0007669"/>
    <property type="project" value="TreeGrafter"/>
</dbReference>
<dbReference type="AlphaFoldDB" id="A0A0D8Y2N3"/>
<dbReference type="InterPro" id="IPR006212">
    <property type="entry name" value="Furin_repeat"/>
</dbReference>
<keyword evidence="5" id="KW-0560">Oxidoreductase</keyword>
<gene>
    <name evidence="8" type="ORF">DICVIV_02698</name>
</gene>
<evidence type="ECO:0000256" key="6">
    <source>
        <dbReference type="SAM" id="Phobius"/>
    </source>
</evidence>
<feature type="transmembrane region" description="Helical" evidence="6">
    <location>
        <begin position="141"/>
        <end position="164"/>
    </location>
</feature>
<organism evidence="8 9">
    <name type="scientific">Dictyocaulus viviparus</name>
    <name type="common">Bovine lungworm</name>
    <dbReference type="NCBI Taxonomy" id="29172"/>
    <lineage>
        <taxon>Eukaryota</taxon>
        <taxon>Metazoa</taxon>
        <taxon>Ecdysozoa</taxon>
        <taxon>Nematoda</taxon>
        <taxon>Chromadorea</taxon>
        <taxon>Rhabditida</taxon>
        <taxon>Rhabditina</taxon>
        <taxon>Rhabditomorpha</taxon>
        <taxon>Strongyloidea</taxon>
        <taxon>Metastrongylidae</taxon>
        <taxon>Dictyocaulus</taxon>
    </lineage>
</organism>
<evidence type="ECO:0000256" key="2">
    <source>
        <dbReference type="ARBA" id="ARBA00004725"/>
    </source>
</evidence>
<dbReference type="InterPro" id="IPR005720">
    <property type="entry name" value="Dihydroorotate_DH_cat"/>
</dbReference>
<keyword evidence="3" id="KW-0285">Flavoprotein</keyword>
<keyword evidence="6" id="KW-1133">Transmembrane helix</keyword>
<keyword evidence="6" id="KW-0472">Membrane</keyword>
<accession>A0A0D8Y2N3</accession>
<dbReference type="Pfam" id="PF01180">
    <property type="entry name" value="DHO_dh"/>
    <property type="match status" value="1"/>
</dbReference>
<dbReference type="PROSITE" id="PS00912">
    <property type="entry name" value="DHODEHASE_2"/>
    <property type="match status" value="1"/>
</dbReference>
<evidence type="ECO:0000313" key="8">
    <source>
        <dbReference type="EMBL" id="KJH51138.1"/>
    </source>
</evidence>
<feature type="domain" description="Dihydroorotate dehydrogenase catalytic" evidence="7">
    <location>
        <begin position="296"/>
        <end position="553"/>
    </location>
</feature>
<dbReference type="SUPFAM" id="SSF51395">
    <property type="entry name" value="FMN-linked oxidoreductases"/>
    <property type="match status" value="1"/>
</dbReference>
<name>A0A0D8Y2N3_DICVI</name>
<evidence type="ECO:0000313" key="9">
    <source>
        <dbReference type="Proteomes" id="UP000053766"/>
    </source>
</evidence>
<reference evidence="9" key="2">
    <citation type="journal article" date="2016" name="Sci. Rep.">
        <title>Dictyocaulus viviparus genome, variome and transcriptome elucidate lungworm biology and support future intervention.</title>
        <authorList>
            <person name="McNulty S.N."/>
            <person name="Strube C."/>
            <person name="Rosa B.A."/>
            <person name="Martin J.C."/>
            <person name="Tyagi R."/>
            <person name="Choi Y.J."/>
            <person name="Wang Q."/>
            <person name="Hallsworth Pepin K."/>
            <person name="Zhang X."/>
            <person name="Ozersky P."/>
            <person name="Wilson R.K."/>
            <person name="Sternberg P.W."/>
            <person name="Gasser R.B."/>
            <person name="Mitreva M."/>
        </authorList>
    </citation>
    <scope>NUCLEOTIDE SEQUENCE [LARGE SCALE GENOMIC DNA]</scope>
    <source>
        <strain evidence="9">HannoverDv2000</strain>
    </source>
</reference>
<dbReference type="GO" id="GO:0006207">
    <property type="term" value="P:'de novo' pyrimidine nucleobase biosynthetic process"/>
    <property type="evidence" value="ECO:0007669"/>
    <property type="project" value="InterPro"/>
</dbReference>
<evidence type="ECO:0000259" key="7">
    <source>
        <dbReference type="Pfam" id="PF01180"/>
    </source>
</evidence>
<dbReference type="OrthoDB" id="5842194at2759"/>
<evidence type="ECO:0000256" key="4">
    <source>
        <dbReference type="ARBA" id="ARBA00022643"/>
    </source>
</evidence>
<reference evidence="8 9" key="1">
    <citation type="submission" date="2013-11" db="EMBL/GenBank/DDBJ databases">
        <title>Draft genome of the bovine lungworm Dictyocaulus viviparus.</title>
        <authorList>
            <person name="Mitreva M."/>
        </authorList>
    </citation>
    <scope>NUCLEOTIDE SEQUENCE [LARGE SCALE GENOMIC DNA]</scope>
    <source>
        <strain evidence="8 9">HannoverDv2000</strain>
    </source>
</reference>
<comment type="pathway">
    <text evidence="2">Pyrimidine metabolism; UMP biosynthesis via de novo pathway.</text>
</comment>
<dbReference type="InterPro" id="IPR013785">
    <property type="entry name" value="Aldolase_TIM"/>
</dbReference>
<dbReference type="EMBL" id="KN716190">
    <property type="protein sequence ID" value="KJH51138.1"/>
    <property type="molecule type" value="Genomic_DNA"/>
</dbReference>
<dbReference type="SUPFAM" id="SSF57184">
    <property type="entry name" value="Growth factor receptor domain"/>
    <property type="match status" value="1"/>
</dbReference>
<comment type="cofactor">
    <cofactor evidence="1">
        <name>FMN</name>
        <dbReference type="ChEBI" id="CHEBI:58210"/>
    </cofactor>
</comment>
<sequence>MCSPHCHSCIQAEICETCPGAQLLVDVVHSPQHGKCVDACGQDQVPDYETNLVQARCVLRAERCGVGYYLNSIGKCDQCDVACVSCHGPGSFGCDSCAVGYGNRSTGYCKPCCQANQSPENYRCEDCSSTTKYPLHRSTGLFWSSIWVVMLVVIVVSLFGFIAYCFFGDDRNQVDYTPLPHYSTQTGEVNILGCDSDEDDAFLCIAILLRFYSMSSTETFHTTRHRTLKTYDWALKASVSCSESIANLRPIVRIVLHFEEGDIEVAEFTEEQALHLIHQYVDGKDYHHLVVKSASWGLFPRFGLSRREYPELFWGIINRYEYNDGVGRVQQRVKDARVNWQDDFAIFGVNIGQNKENEDPKLDFEIGVNYFAPYCDYIVLNVYPSDPTKPTMKNHELQKLLLYIKHLIDVMNLAPRPKVFLKIDPDTTHKERKDIAKVLPVFWVENFCYFYKPSQFCLLKDWTFVECYSFIQIKRLKSENKTEIGGLSGAPLREISTKCIHDMYKLTAGQVPIIGCGGISSGAHVYEKIRAGASVVQLYSAIVFHGFPIVGKVRLCNT</sequence>
<dbReference type="GO" id="GO:0004152">
    <property type="term" value="F:dihydroorotate dehydrogenase activity"/>
    <property type="evidence" value="ECO:0007669"/>
    <property type="project" value="TreeGrafter"/>
</dbReference>
<dbReference type="InterPro" id="IPR001295">
    <property type="entry name" value="Dihydroorotate_DH_CS"/>
</dbReference>
<dbReference type="PANTHER" id="PTHR48109:SF4">
    <property type="entry name" value="DIHYDROOROTATE DEHYDROGENASE (QUINONE), MITOCHONDRIAL"/>
    <property type="match status" value="1"/>
</dbReference>
<keyword evidence="6" id="KW-0812">Transmembrane</keyword>
<evidence type="ECO:0000256" key="3">
    <source>
        <dbReference type="ARBA" id="ARBA00022630"/>
    </source>
</evidence>
<keyword evidence="4" id="KW-0288">FMN</keyword>
<dbReference type="PANTHER" id="PTHR48109">
    <property type="entry name" value="DIHYDROOROTATE DEHYDROGENASE (QUINONE), MITOCHONDRIAL-RELATED"/>
    <property type="match status" value="1"/>
</dbReference>
<dbReference type="InterPro" id="IPR009030">
    <property type="entry name" value="Growth_fac_rcpt_cys_sf"/>
</dbReference>
<dbReference type="STRING" id="29172.A0A0D8Y2N3"/>
<evidence type="ECO:0000256" key="5">
    <source>
        <dbReference type="ARBA" id="ARBA00023002"/>
    </source>
</evidence>
<dbReference type="UniPathway" id="UPA00070"/>
<keyword evidence="9" id="KW-1185">Reference proteome</keyword>
<dbReference type="Proteomes" id="UP000053766">
    <property type="component" value="Unassembled WGS sequence"/>
</dbReference>
<evidence type="ECO:0000256" key="1">
    <source>
        <dbReference type="ARBA" id="ARBA00001917"/>
    </source>
</evidence>
<dbReference type="GO" id="GO:0044205">
    <property type="term" value="P:'de novo' UMP biosynthetic process"/>
    <property type="evidence" value="ECO:0007669"/>
    <property type="project" value="UniProtKB-UniPathway"/>
</dbReference>
<dbReference type="Gene3D" id="3.20.20.70">
    <property type="entry name" value="Aldolase class I"/>
    <property type="match status" value="1"/>
</dbReference>
<dbReference type="CDD" id="cd00064">
    <property type="entry name" value="FU"/>
    <property type="match status" value="1"/>
</dbReference>
<protein>
    <submittedName>
        <fullName evidence="8">Dihydroorotate oxidase</fullName>
    </submittedName>
</protein>
<dbReference type="InterPro" id="IPR050074">
    <property type="entry name" value="DHO_dehydrogenase"/>
</dbReference>
<proteinExistence type="predicted"/>